<keyword evidence="1" id="KW-1133">Transmembrane helix</keyword>
<keyword evidence="1" id="KW-0812">Transmembrane</keyword>
<gene>
    <name evidence="2" type="ORF">DX130_03990</name>
</gene>
<evidence type="ECO:0008006" key="4">
    <source>
        <dbReference type="Google" id="ProtNLM"/>
    </source>
</evidence>
<feature type="transmembrane region" description="Helical" evidence="1">
    <location>
        <begin position="58"/>
        <end position="80"/>
    </location>
</feature>
<dbReference type="AlphaFoldDB" id="A0A371PJA2"/>
<dbReference type="RefSeq" id="WP_116043012.1">
    <property type="nucleotide sequence ID" value="NZ_QUBQ01000001.1"/>
</dbReference>
<evidence type="ECO:0000256" key="1">
    <source>
        <dbReference type="SAM" id="Phobius"/>
    </source>
</evidence>
<sequence length="161" mass="17766">MPTNKYSAGIILLLAGVVILLGKIGVFGFLGAIFWPLLVLIPGVLLHVLYFGRVIPAVMLVPGGMLVVYALLFIICNIFGWDSLKYLWPMFIFGFAAGLYEYYMFGGASVPRVVFTASIALAVASVLFLVLILMWSWGIYLIAALFIAAGAWMMFGTRKRW</sequence>
<keyword evidence="1" id="KW-0472">Membrane</keyword>
<evidence type="ECO:0000313" key="3">
    <source>
        <dbReference type="Proteomes" id="UP000261905"/>
    </source>
</evidence>
<dbReference type="Proteomes" id="UP000261905">
    <property type="component" value="Unassembled WGS sequence"/>
</dbReference>
<feature type="transmembrane region" description="Helical" evidence="1">
    <location>
        <begin position="112"/>
        <end position="131"/>
    </location>
</feature>
<keyword evidence="3" id="KW-1185">Reference proteome</keyword>
<organism evidence="2 3">
    <name type="scientific">Paenibacillus paeoniae</name>
    <dbReference type="NCBI Taxonomy" id="2292705"/>
    <lineage>
        <taxon>Bacteria</taxon>
        <taxon>Bacillati</taxon>
        <taxon>Bacillota</taxon>
        <taxon>Bacilli</taxon>
        <taxon>Bacillales</taxon>
        <taxon>Paenibacillaceae</taxon>
        <taxon>Paenibacillus</taxon>
    </lineage>
</organism>
<reference evidence="2 3" key="1">
    <citation type="submission" date="2018-08" db="EMBL/GenBank/DDBJ databases">
        <title>Paenibacillus sp. M4BSY-1, whole genome shotgun sequence.</title>
        <authorList>
            <person name="Tuo L."/>
        </authorList>
    </citation>
    <scope>NUCLEOTIDE SEQUENCE [LARGE SCALE GENOMIC DNA]</scope>
    <source>
        <strain evidence="2 3">M4BSY-1</strain>
    </source>
</reference>
<evidence type="ECO:0000313" key="2">
    <source>
        <dbReference type="EMBL" id="REK76223.1"/>
    </source>
</evidence>
<dbReference type="OrthoDB" id="2695971at2"/>
<feature type="transmembrane region" description="Helical" evidence="1">
    <location>
        <begin position="7"/>
        <end position="27"/>
    </location>
</feature>
<feature type="transmembrane region" description="Helical" evidence="1">
    <location>
        <begin position="86"/>
        <end position="105"/>
    </location>
</feature>
<comment type="caution">
    <text evidence="2">The sequence shown here is derived from an EMBL/GenBank/DDBJ whole genome shotgun (WGS) entry which is preliminary data.</text>
</comment>
<dbReference type="EMBL" id="QUBQ01000001">
    <property type="protein sequence ID" value="REK76223.1"/>
    <property type="molecule type" value="Genomic_DNA"/>
</dbReference>
<name>A0A371PJA2_9BACL</name>
<protein>
    <recommendedName>
        <fullName evidence="4">DUF5668 domain-containing protein</fullName>
    </recommendedName>
</protein>
<accession>A0A371PJA2</accession>
<proteinExistence type="predicted"/>
<feature type="transmembrane region" description="Helical" evidence="1">
    <location>
        <begin position="137"/>
        <end position="155"/>
    </location>
</feature>
<feature type="transmembrane region" description="Helical" evidence="1">
    <location>
        <begin position="33"/>
        <end position="51"/>
    </location>
</feature>